<dbReference type="STRING" id="1211777.BN77_0532"/>
<gene>
    <name evidence="2" type="ORF">BN77_0532</name>
</gene>
<accession>K0PM85</accession>
<dbReference type="eggNOG" id="COG0789">
    <property type="taxonomic scope" value="Bacteria"/>
</dbReference>
<keyword evidence="3" id="KW-1185">Reference proteome</keyword>
<feature type="region of interest" description="Disordered" evidence="1">
    <location>
        <begin position="68"/>
        <end position="106"/>
    </location>
</feature>
<comment type="caution">
    <text evidence="2">The sequence shown here is derived from an EMBL/GenBank/DDBJ whole genome shotgun (WGS) entry which is preliminary data.</text>
</comment>
<feature type="compositionally biased region" description="Polar residues" evidence="1">
    <location>
        <begin position="87"/>
        <end position="99"/>
    </location>
</feature>
<dbReference type="Proteomes" id="UP000009319">
    <property type="component" value="Unassembled WGS sequence"/>
</dbReference>
<organism evidence="2 3">
    <name type="scientific">Rhizobium mesoamericanum STM3625</name>
    <dbReference type="NCBI Taxonomy" id="1211777"/>
    <lineage>
        <taxon>Bacteria</taxon>
        <taxon>Pseudomonadati</taxon>
        <taxon>Pseudomonadota</taxon>
        <taxon>Alphaproteobacteria</taxon>
        <taxon>Hyphomicrobiales</taxon>
        <taxon>Rhizobiaceae</taxon>
        <taxon>Rhizobium/Agrobacterium group</taxon>
        <taxon>Rhizobium</taxon>
    </lineage>
</organism>
<evidence type="ECO:0000313" key="3">
    <source>
        <dbReference type="Proteomes" id="UP000009319"/>
    </source>
</evidence>
<sequence length="106" mass="11855">MIGMGHPILKQSGFSAAFFIFCWFSAALWKEYLDTRTDRLNALRDRLTDCLGCGCLSVERCSLRNPYDRLAEDGPGSRLLETDPRQRSSLHQSNATAATANRAVED</sequence>
<evidence type="ECO:0000256" key="1">
    <source>
        <dbReference type="SAM" id="MobiDB-lite"/>
    </source>
</evidence>
<protein>
    <submittedName>
        <fullName evidence="2">Uncharacterized protein</fullName>
    </submittedName>
</protein>
<reference evidence="2 3" key="1">
    <citation type="journal article" date="2013" name="Genome Announc.">
        <title>Draft Genome Sequence of Rhizobium mesoamericanum STM3625, a Nitrogen-Fixing Symbiont of Mimosa pudica Isolated in French Guiana (South America).</title>
        <authorList>
            <person name="Moulin L."/>
            <person name="Mornico D."/>
            <person name="Melkonian R."/>
            <person name="Klonowska A."/>
        </authorList>
    </citation>
    <scope>NUCLEOTIDE SEQUENCE [LARGE SCALE GENOMIC DNA]</scope>
    <source>
        <strain evidence="2 3">STM3625</strain>
    </source>
</reference>
<dbReference type="AlphaFoldDB" id="K0PM85"/>
<dbReference type="HOGENOM" id="CLU_2221077_0_0_5"/>
<proteinExistence type="predicted"/>
<evidence type="ECO:0000313" key="2">
    <source>
        <dbReference type="EMBL" id="CCM77576.1"/>
    </source>
</evidence>
<dbReference type="EMBL" id="CANI01000032">
    <property type="protein sequence ID" value="CCM77576.1"/>
    <property type="molecule type" value="Genomic_DNA"/>
</dbReference>
<name>K0PM85_9HYPH</name>